<dbReference type="FunFam" id="2.60.40.10:FF:000033">
    <property type="entry name" value="Killer cell immunoglobulin-like receptor"/>
    <property type="match status" value="1"/>
</dbReference>
<dbReference type="InterPro" id="IPR050412">
    <property type="entry name" value="Ig-like_Receptors_ImmuneReg"/>
</dbReference>
<evidence type="ECO:0000256" key="2">
    <source>
        <dbReference type="ARBA" id="ARBA00022737"/>
    </source>
</evidence>
<accession>A0A8V0X4X5</accession>
<sequence length="365" mass="39257">MPLCLQGEVRVDLQTLLVLTAVSLSPSCSCLMAPMAVALILGWWLVAASRAQQLPRPSLSLHPSQGVSLGDTVTLRCHLPRLAAWVWLYHDGGRTHNKYKDKELDAVEFSFMATSWAHAGTYRCQYHLSDPLGTSEKSDPVELVLTDARYPPPSVSFSFEGHVMTTINISIHVGRGSNVTICCWNWDYGSAFLLHKGGHSAPVQRQDPSGGGMATFTLFGVTPADTGTYSCSYRPWGYPFVSSSLGDSVTLEVTSPPTHPDANGESRGSLVVAVAGGCATALTFILILIIFFLLAACRGRIQRTTSPGEPLKSSKANELQVPPADNEGLTYTELQAVTPSFCRPGPSAVPQPPVIYAQLGFGEPH</sequence>
<keyword evidence="7" id="KW-1133">Transmembrane helix</keyword>
<evidence type="ECO:0000256" key="5">
    <source>
        <dbReference type="ARBA" id="ARBA00023319"/>
    </source>
</evidence>
<protein>
    <recommendedName>
        <fullName evidence="8">Immunoglobulin domain-containing protein</fullName>
    </recommendedName>
</protein>
<proteinExistence type="predicted"/>
<dbReference type="Pfam" id="PF13895">
    <property type="entry name" value="Ig_2"/>
    <property type="match status" value="1"/>
</dbReference>
<evidence type="ECO:0000259" key="8">
    <source>
        <dbReference type="SMART" id="SM00409"/>
    </source>
</evidence>
<reference evidence="9" key="1">
    <citation type="submission" date="2025-08" db="UniProtKB">
        <authorList>
            <consortium name="Ensembl"/>
        </authorList>
    </citation>
    <scope>IDENTIFICATION</scope>
    <source>
        <strain evidence="9">broiler</strain>
    </source>
</reference>
<feature type="domain" description="Immunoglobulin" evidence="8">
    <location>
        <begin position="62"/>
        <end position="146"/>
    </location>
</feature>
<dbReference type="Ensembl" id="ENSGALT00010000537.1">
    <property type="protein sequence ID" value="ENSGALP00010000305.1"/>
    <property type="gene ID" value="ENSGALG00010000280.1"/>
</dbReference>
<keyword evidence="7" id="KW-0812">Transmembrane</keyword>
<evidence type="ECO:0000256" key="6">
    <source>
        <dbReference type="SAM" id="MobiDB-lite"/>
    </source>
</evidence>
<organism evidence="9 10">
    <name type="scientific">Gallus gallus</name>
    <name type="common">Chicken</name>
    <dbReference type="NCBI Taxonomy" id="9031"/>
    <lineage>
        <taxon>Eukaryota</taxon>
        <taxon>Metazoa</taxon>
        <taxon>Chordata</taxon>
        <taxon>Craniata</taxon>
        <taxon>Vertebrata</taxon>
        <taxon>Euteleostomi</taxon>
        <taxon>Archelosauria</taxon>
        <taxon>Archosauria</taxon>
        <taxon>Dinosauria</taxon>
        <taxon>Saurischia</taxon>
        <taxon>Theropoda</taxon>
        <taxon>Coelurosauria</taxon>
        <taxon>Aves</taxon>
        <taxon>Neognathae</taxon>
        <taxon>Galloanserae</taxon>
        <taxon>Galliformes</taxon>
        <taxon>Phasianidae</taxon>
        <taxon>Phasianinae</taxon>
        <taxon>Gallus</taxon>
    </lineage>
</organism>
<keyword evidence="7" id="KW-0472">Membrane</keyword>
<reference evidence="9" key="2">
    <citation type="submission" date="2025-09" db="UniProtKB">
        <authorList>
            <consortium name="Ensembl"/>
        </authorList>
    </citation>
    <scope>IDENTIFICATION</scope>
    <source>
        <strain evidence="9">broiler</strain>
    </source>
</reference>
<dbReference type="PANTHER" id="PTHR11738:SF186">
    <property type="entry name" value="OSTEOCLAST-ASSOCIATED IMMUNOGLOBULIN-LIKE RECEPTOR"/>
    <property type="match status" value="1"/>
</dbReference>
<dbReference type="FunFam" id="2.60.40.10:FF:000049">
    <property type="entry name" value="Leukocyte immunoglobulin-like receptor subfamily B member 1"/>
    <property type="match status" value="1"/>
</dbReference>
<feature type="domain" description="Immunoglobulin" evidence="8">
    <location>
        <begin position="168"/>
        <end position="254"/>
    </location>
</feature>
<evidence type="ECO:0000256" key="3">
    <source>
        <dbReference type="ARBA" id="ARBA00023157"/>
    </source>
</evidence>
<dbReference type="Proteomes" id="UP000000539">
    <property type="component" value="Unassembled WGS sequence"/>
</dbReference>
<dbReference type="InterPro" id="IPR013783">
    <property type="entry name" value="Ig-like_fold"/>
</dbReference>
<dbReference type="AlphaFoldDB" id="A0A8V0X4X5"/>
<keyword evidence="2" id="KW-0677">Repeat</keyword>
<keyword evidence="4" id="KW-0325">Glycoprotein</keyword>
<dbReference type="SMART" id="SM00409">
    <property type="entry name" value="IG"/>
    <property type="match status" value="2"/>
</dbReference>
<dbReference type="InterPro" id="IPR003599">
    <property type="entry name" value="Ig_sub"/>
</dbReference>
<evidence type="ECO:0000256" key="7">
    <source>
        <dbReference type="SAM" id="Phobius"/>
    </source>
</evidence>
<dbReference type="Gene3D" id="2.60.40.10">
    <property type="entry name" value="Immunoglobulins"/>
    <property type="match status" value="2"/>
</dbReference>
<name>A0A8V0X4X5_CHICK</name>
<keyword evidence="3" id="KW-1015">Disulfide bond</keyword>
<feature type="transmembrane region" description="Helical" evidence="7">
    <location>
        <begin position="270"/>
        <end position="296"/>
    </location>
</feature>
<keyword evidence="1" id="KW-0732">Signal</keyword>
<keyword evidence="10" id="KW-1185">Reference proteome</keyword>
<keyword evidence="5" id="KW-0393">Immunoglobulin domain</keyword>
<dbReference type="PANTHER" id="PTHR11738">
    <property type="entry name" value="MHC CLASS I NK CELL RECEPTOR"/>
    <property type="match status" value="1"/>
</dbReference>
<evidence type="ECO:0000256" key="1">
    <source>
        <dbReference type="ARBA" id="ARBA00022729"/>
    </source>
</evidence>
<dbReference type="GeneTree" id="ENSGT01100000263478"/>
<evidence type="ECO:0000256" key="4">
    <source>
        <dbReference type="ARBA" id="ARBA00023180"/>
    </source>
</evidence>
<dbReference type="SUPFAM" id="SSF48726">
    <property type="entry name" value="Immunoglobulin"/>
    <property type="match status" value="2"/>
</dbReference>
<evidence type="ECO:0000313" key="10">
    <source>
        <dbReference type="Proteomes" id="UP000000539"/>
    </source>
</evidence>
<feature type="region of interest" description="Disordered" evidence="6">
    <location>
        <begin position="305"/>
        <end position="324"/>
    </location>
</feature>
<dbReference type="GlyGen" id="A0A8V0X4X5">
    <property type="glycosylation" value="1 site"/>
</dbReference>
<dbReference type="InterPro" id="IPR036179">
    <property type="entry name" value="Ig-like_dom_sf"/>
</dbReference>
<evidence type="ECO:0000313" key="9">
    <source>
        <dbReference type="Ensembl" id="ENSGALP00010000305.1"/>
    </source>
</evidence>
<dbReference type="GO" id="GO:0002764">
    <property type="term" value="P:immune response-regulating signaling pathway"/>
    <property type="evidence" value="ECO:0000318"/>
    <property type="project" value="GO_Central"/>
</dbReference>